<accession>A0A6C0K0M6</accession>
<dbReference type="AlphaFoldDB" id="A0A6C0K0M6"/>
<organism evidence="2">
    <name type="scientific">viral metagenome</name>
    <dbReference type="NCBI Taxonomy" id="1070528"/>
    <lineage>
        <taxon>unclassified sequences</taxon>
        <taxon>metagenomes</taxon>
        <taxon>organismal metagenomes</taxon>
    </lineage>
</organism>
<sequence length="181" mass="20927">MPNPFTLRRRSSSRINPDLESREVQFQVRNRPPTPRGSWFTRKNRRRQIVPVDDDIIVGTEQIPMASVEISRQNSNSSRTGDYPSIKEINLEELPITDVVSPADFRSAEVVGNEGSDCCIPGFSSMQNCRICPERLQPERPLPAENVTSRTEKGGRKRKRSTRRGKKRPRQLKKRHYSRRK</sequence>
<feature type="region of interest" description="Disordered" evidence="1">
    <location>
        <begin position="1"/>
        <end position="24"/>
    </location>
</feature>
<dbReference type="EMBL" id="MN740769">
    <property type="protein sequence ID" value="QHU10500.1"/>
    <property type="molecule type" value="Genomic_DNA"/>
</dbReference>
<protein>
    <submittedName>
        <fullName evidence="2">Uncharacterized protein</fullName>
    </submittedName>
</protein>
<feature type="region of interest" description="Disordered" evidence="1">
    <location>
        <begin position="138"/>
        <end position="181"/>
    </location>
</feature>
<evidence type="ECO:0000256" key="1">
    <source>
        <dbReference type="SAM" id="MobiDB-lite"/>
    </source>
</evidence>
<feature type="compositionally biased region" description="Basic residues" evidence="1">
    <location>
        <begin position="155"/>
        <end position="181"/>
    </location>
</feature>
<evidence type="ECO:0000313" key="2">
    <source>
        <dbReference type="EMBL" id="QHU10500.1"/>
    </source>
</evidence>
<reference evidence="2" key="1">
    <citation type="journal article" date="2020" name="Nature">
        <title>Giant virus diversity and host interactions through global metagenomics.</title>
        <authorList>
            <person name="Schulz F."/>
            <person name="Roux S."/>
            <person name="Paez-Espino D."/>
            <person name="Jungbluth S."/>
            <person name="Walsh D.A."/>
            <person name="Denef V.J."/>
            <person name="McMahon K.D."/>
            <person name="Konstantinidis K.T."/>
            <person name="Eloe-Fadrosh E.A."/>
            <person name="Kyrpides N.C."/>
            <person name="Woyke T."/>
        </authorList>
    </citation>
    <scope>NUCLEOTIDE SEQUENCE</scope>
    <source>
        <strain evidence="2">GVMAG-S-1101165-83</strain>
    </source>
</reference>
<name>A0A6C0K0M6_9ZZZZ</name>
<proteinExistence type="predicted"/>